<feature type="region of interest" description="Disordered" evidence="7">
    <location>
        <begin position="707"/>
        <end position="744"/>
    </location>
</feature>
<proteinExistence type="inferred from homology"/>
<feature type="transmembrane region" description="Helical" evidence="6">
    <location>
        <begin position="1224"/>
        <end position="1243"/>
    </location>
</feature>
<dbReference type="PANTHER" id="PTHR12308:SF51">
    <property type="entry name" value="ANOCTAMIN-8"/>
    <property type="match status" value="1"/>
</dbReference>
<evidence type="ECO:0000256" key="3">
    <source>
        <dbReference type="ARBA" id="ARBA00022692"/>
    </source>
</evidence>
<evidence type="ECO:0000313" key="9">
    <source>
        <dbReference type="EnsemblMetazoa" id="LLOJ006121-PA"/>
    </source>
</evidence>
<feature type="region of interest" description="Disordered" evidence="7">
    <location>
        <begin position="1428"/>
        <end position="1605"/>
    </location>
</feature>
<feature type="compositionally biased region" description="Low complexity" evidence="7">
    <location>
        <begin position="1564"/>
        <end position="1597"/>
    </location>
</feature>
<evidence type="ECO:0000256" key="5">
    <source>
        <dbReference type="ARBA" id="ARBA00023136"/>
    </source>
</evidence>
<dbReference type="GO" id="GO:0005886">
    <property type="term" value="C:plasma membrane"/>
    <property type="evidence" value="ECO:0007669"/>
    <property type="project" value="TreeGrafter"/>
</dbReference>
<feature type="transmembrane region" description="Helical" evidence="6">
    <location>
        <begin position="942"/>
        <end position="964"/>
    </location>
</feature>
<keyword evidence="4 6" id="KW-1133">Transmembrane helix</keyword>
<feature type="transmembrane region" description="Helical" evidence="6">
    <location>
        <begin position="999"/>
        <end position="1019"/>
    </location>
</feature>
<name>A0A1B0CN37_LUTLO</name>
<feature type="region of interest" description="Disordered" evidence="7">
    <location>
        <begin position="1"/>
        <end position="38"/>
    </location>
</feature>
<sequence>MSGGRGEEHENLMGDADDGGCEEYVDDPAGPASGLRRRKGKIMSCAKETIENASRLIRRRVPCAGHLMTPRRLWLNKIPAQCDVVIEFPEDAPDEVLRWLLARIRSPTPNGLGLSAHVRAHDSTKRTAFYLSAPINILFRAAEEARLPKRLKSDLGGALRDFTTREKHCFAQAKVPSGGEGDDGGGTLFTSQERQWLVLQILQGLRAGIGDLEALQGKAAVAEGQSIIAAWQESGLITQVFPLHETTALTQLQSSWVRNIFAPQPLDDIAEYFGVKVALYFAWLGHYTTAQDIGHVLFSLFNVALGHTLYLEAWRRYSTELAFRWGTLSTPPELLEPPRPLYKGPLVESPVTGRLEPKEAPAWQRRAFRYLVSFPIIGLCLVLVFVVMFIMLRFQDWWDGKLPEKGFLSCLSVIPKVLLAGAITLMDEAYFKLAVWLNDRENYRLQSKYENHLIAKVALFQFVNSFLSLFYIAFYLCDQDKLKEQLAGLLISRQIIGNLRESAWPYVVEQWKLAKLSFNLWGALSPTQETKTKPEDTTKPDEKSSEAGKRSIGQAEIESSLYKYDGTFSDHLEMLVQMGYVVTLFSCLSLAGLCALANNIMEIRSDAFKLAHVHQRPFGQRVANIGTWQNALSLLGLAAVIVNCALIGLSGQVSRLWPGLTSTQTVILIVALEHMMLGLRSALTWLLPELPSWLAAEIARAEHCRREMQCKGTSPRATPPSPSSTSISHPDQEENTPDPLLEQSSQEVEDIVFEPEDPNLLFRNGAPRSVTPDSPISQTSTVLIRPLLDSSTNTSGSSIQNIPSEMATGGPRNSSLLDDIAEYFGVKVALYFAWLGHYTCALGVPAVFGTLMWAGLYGRNQTAQDIGHVLFSLFNVAWASLYLEAWRRYSTELAFRWGTLSTPPELLEPPRPLYKGPLVESPVTGRLEPKEAPAWQRRAFRYLVSFPIIGLCLVLVFVVMFIMLRFQDWLDEHLPDADVWKCICMAPQDWWDGKLPEKGFLSCLSVIPKVLLAGAITLMDEAYFKLAVWLNDRENYRLQSKYENHLIAKVALFQFVNSFLSLFYIAFYLCDQDKLKEQLAGLLISRQIIGNLRESAWPYVVEQWKLAKLSFNLWGALSPTQETKTKPEDTTKPDEKSSEAGKRSIGQAEIESSLYKYDGTFSDHLEMLVQMGYVVLFSAAFPLAGLCALANNIMEIRSDAFKLAHVHQRPFGQRVANIGTWQNALSLLGLAAVIVNCALIGLSGQVSRLWPGLTSTQTVILIVALEHMMLGLRSALTWLLPELPSWLAAEIARAEHCRREMQCKGTSPRATPPSPSSTSISHPDQEENTPDPLLEQSSQEVEDIVFEPEDPNLLFRNGAPRSVTPDSPISQTSTVLIRPLLDSSTNTSGSSIQNIPSEMATGGPSACRHLKQSEISKLYEIPPYRGYSVRNSMPKKNTPAGASPTTKTASQPIQIPEIPPFRKPSTSSLSQTPPQRFSVSDVKSSPTKIPEIPPFKPRKSAEMTPPATATSTSGESPHVGVPDWARRLKVAETSPIHRSTDCIAAKELHPGTDSPEQVLKNAPSWSSVAVRTSVSSVGDVVASSSTGSSSPASGTVPKKLSGTATEEEVKAAELAAKKSRLKQSLVKRARSVAIFSLKLKERRAREAEKAAQAAVEHAKVVAQVTNPPIGGELSFMPIEQLIQVDDVVKHRNSQSGSGTV</sequence>
<feature type="region of interest" description="Disordered" evidence="7">
    <location>
        <begin position="1120"/>
        <end position="1144"/>
    </location>
</feature>
<dbReference type="PANTHER" id="PTHR12308">
    <property type="entry name" value="ANOCTAMIN"/>
    <property type="match status" value="1"/>
</dbReference>
<evidence type="ECO:0000256" key="2">
    <source>
        <dbReference type="ARBA" id="ARBA00009671"/>
    </source>
</evidence>
<evidence type="ECO:0000256" key="1">
    <source>
        <dbReference type="ARBA" id="ARBA00004141"/>
    </source>
</evidence>
<dbReference type="VEuPathDB" id="VectorBase:LLOJ006121"/>
<accession>A0A1B0CN37</accession>
<feature type="domain" description="Anoctamin transmembrane" evidence="8">
    <location>
        <begin position="820"/>
        <end position="1293"/>
    </location>
</feature>
<feature type="region of interest" description="Disordered" evidence="7">
    <location>
        <begin position="791"/>
        <end position="811"/>
    </location>
</feature>
<evidence type="ECO:0000259" key="8">
    <source>
        <dbReference type="Pfam" id="PF04547"/>
    </source>
</evidence>
<evidence type="ECO:0000256" key="4">
    <source>
        <dbReference type="ARBA" id="ARBA00022989"/>
    </source>
</evidence>
<feature type="compositionally biased region" description="Low complexity" evidence="7">
    <location>
        <begin position="1464"/>
        <end position="1475"/>
    </location>
</feature>
<dbReference type="GO" id="GO:0005254">
    <property type="term" value="F:chloride channel activity"/>
    <property type="evidence" value="ECO:0007669"/>
    <property type="project" value="TreeGrafter"/>
</dbReference>
<evidence type="ECO:0000256" key="7">
    <source>
        <dbReference type="SAM" id="MobiDB-lite"/>
    </source>
</evidence>
<comment type="subcellular location">
    <subcellularLocation>
        <location evidence="1 6">Membrane</location>
        <topology evidence="1 6">Multi-pass membrane protein</topology>
    </subcellularLocation>
</comment>
<feature type="compositionally biased region" description="Basic and acidic residues" evidence="7">
    <location>
        <begin position="1538"/>
        <end position="1550"/>
    </location>
</feature>
<protein>
    <recommendedName>
        <fullName evidence="6">Anoctamin</fullName>
    </recommendedName>
</protein>
<feature type="compositionally biased region" description="Basic and acidic residues" evidence="7">
    <location>
        <begin position="1123"/>
        <end position="1142"/>
    </location>
</feature>
<feature type="transmembrane region" description="Helical" evidence="6">
    <location>
        <begin position="631"/>
        <end position="650"/>
    </location>
</feature>
<dbReference type="VEuPathDB" id="VectorBase:LLONM1_001563"/>
<feature type="compositionally biased region" description="Polar residues" evidence="7">
    <location>
        <begin position="1364"/>
        <end position="1375"/>
    </location>
</feature>
<comment type="similarity">
    <text evidence="2 6">Belongs to the anoctamin family.</text>
</comment>
<feature type="transmembrane region" description="Helical" evidence="6">
    <location>
        <begin position="1046"/>
        <end position="1069"/>
    </location>
</feature>
<feature type="transmembrane region" description="Helical" evidence="6">
    <location>
        <begin position="453"/>
        <end position="476"/>
    </location>
</feature>
<feature type="compositionally biased region" description="Polar residues" evidence="7">
    <location>
        <begin position="791"/>
        <end position="803"/>
    </location>
</feature>
<dbReference type="EMBL" id="AJWK01019755">
    <property type="status" value="NOT_ANNOTATED_CDS"/>
    <property type="molecule type" value="Genomic_DNA"/>
</dbReference>
<feature type="compositionally biased region" description="Polar residues" evidence="7">
    <location>
        <begin position="1382"/>
        <end position="1396"/>
    </location>
</feature>
<keyword evidence="3 6" id="KW-0812">Transmembrane</keyword>
<feature type="compositionally biased region" description="Polar residues" evidence="7">
    <location>
        <begin position="1477"/>
        <end position="1487"/>
    </location>
</feature>
<dbReference type="Pfam" id="PF04547">
    <property type="entry name" value="Anoctamin"/>
    <property type="match status" value="2"/>
</dbReference>
<feature type="transmembrane region" description="Helical" evidence="6">
    <location>
        <begin position="828"/>
        <end position="854"/>
    </location>
</feature>
<feature type="region of interest" description="Disordered" evidence="7">
    <location>
        <begin position="1300"/>
        <end position="1337"/>
    </location>
</feature>
<keyword evidence="10" id="KW-1185">Reference proteome</keyword>
<evidence type="ECO:0000313" key="10">
    <source>
        <dbReference type="Proteomes" id="UP000092461"/>
    </source>
</evidence>
<dbReference type="Proteomes" id="UP000092461">
    <property type="component" value="Unassembled WGS sequence"/>
</dbReference>
<feature type="compositionally biased region" description="Basic and acidic residues" evidence="7">
    <location>
        <begin position="1"/>
        <end position="12"/>
    </location>
</feature>
<feature type="transmembrane region" description="Helical" evidence="6">
    <location>
        <begin position="370"/>
        <end position="394"/>
    </location>
</feature>
<feature type="transmembrane region" description="Helical" evidence="6">
    <location>
        <begin position="1171"/>
        <end position="1193"/>
    </location>
</feature>
<feature type="compositionally biased region" description="Polar residues" evidence="7">
    <location>
        <begin position="1443"/>
        <end position="1453"/>
    </location>
</feature>
<dbReference type="VEuPathDB" id="VectorBase:LLONM1_009479"/>
<organism evidence="9 10">
    <name type="scientific">Lutzomyia longipalpis</name>
    <name type="common">Sand fly</name>
    <dbReference type="NCBI Taxonomy" id="7200"/>
    <lineage>
        <taxon>Eukaryota</taxon>
        <taxon>Metazoa</taxon>
        <taxon>Ecdysozoa</taxon>
        <taxon>Arthropoda</taxon>
        <taxon>Hexapoda</taxon>
        <taxon>Insecta</taxon>
        <taxon>Pterygota</taxon>
        <taxon>Neoptera</taxon>
        <taxon>Endopterygota</taxon>
        <taxon>Diptera</taxon>
        <taxon>Nematocera</taxon>
        <taxon>Psychodoidea</taxon>
        <taxon>Psychodidae</taxon>
        <taxon>Lutzomyia</taxon>
        <taxon>Lutzomyia</taxon>
    </lineage>
</organism>
<reference evidence="9" key="1">
    <citation type="submission" date="2020-05" db="UniProtKB">
        <authorList>
            <consortium name="EnsemblMetazoa"/>
        </authorList>
    </citation>
    <scope>IDENTIFICATION</scope>
    <source>
        <strain evidence="9">Jacobina</strain>
    </source>
</reference>
<dbReference type="InterPro" id="IPR049452">
    <property type="entry name" value="Anoctamin_TM"/>
</dbReference>
<dbReference type="EnsemblMetazoa" id="LLOJ006121-RA">
    <property type="protein sequence ID" value="LLOJ006121-PA"/>
    <property type="gene ID" value="LLOJ006121"/>
</dbReference>
<feature type="compositionally biased region" description="Basic and acidic residues" evidence="7">
    <location>
        <begin position="530"/>
        <end position="549"/>
    </location>
</feature>
<comment type="caution">
    <text evidence="6">Lacks conserved residue(s) required for the propagation of feature annotation.</text>
</comment>
<feature type="transmembrane region" description="Helical" evidence="6">
    <location>
        <begin position="578"/>
        <end position="600"/>
    </location>
</feature>
<dbReference type="EMBL" id="AJWK01019756">
    <property type="status" value="NOT_ANNOTATED_CDS"/>
    <property type="molecule type" value="Genomic_DNA"/>
</dbReference>
<evidence type="ECO:0000256" key="6">
    <source>
        <dbReference type="RuleBase" id="RU280814"/>
    </source>
</evidence>
<feature type="region of interest" description="Disordered" evidence="7">
    <location>
        <begin position="527"/>
        <end position="551"/>
    </location>
</feature>
<feature type="region of interest" description="Disordered" evidence="7">
    <location>
        <begin position="1351"/>
        <end position="1406"/>
    </location>
</feature>
<feature type="compositionally biased region" description="Acidic residues" evidence="7">
    <location>
        <begin position="15"/>
        <end position="26"/>
    </location>
</feature>
<keyword evidence="5 6" id="KW-0472">Membrane</keyword>
<feature type="domain" description="Anoctamin transmembrane" evidence="8">
    <location>
        <begin position="269"/>
        <end position="700"/>
    </location>
</feature>
<dbReference type="InterPro" id="IPR007632">
    <property type="entry name" value="Anoctamin"/>
</dbReference>